<dbReference type="Proteomes" id="UP001201449">
    <property type="component" value="Unassembled WGS sequence"/>
</dbReference>
<comment type="caution">
    <text evidence="5">The sequence shown here is derived from an EMBL/GenBank/DDBJ whole genome shotgun (WGS) entry which is preliminary data.</text>
</comment>
<evidence type="ECO:0000259" key="4">
    <source>
        <dbReference type="Pfam" id="PF02275"/>
    </source>
</evidence>
<evidence type="ECO:0000313" key="6">
    <source>
        <dbReference type="Proteomes" id="UP001201449"/>
    </source>
</evidence>
<evidence type="ECO:0000256" key="2">
    <source>
        <dbReference type="ARBA" id="ARBA00022801"/>
    </source>
</evidence>
<name>A0ABS9BWV3_9BACT</name>
<gene>
    <name evidence="5" type="ORF">L0U89_13670</name>
</gene>
<dbReference type="RefSeq" id="WP_234862035.1">
    <property type="nucleotide sequence ID" value="NZ_JAKEVZ010000010.1"/>
</dbReference>
<dbReference type="EMBL" id="JAKEVZ010000010">
    <property type="protein sequence ID" value="MCF1752115.1"/>
    <property type="molecule type" value="Genomic_DNA"/>
</dbReference>
<feature type="domain" description="Choloylglycine hydrolase/NAAA C-terminal" evidence="4">
    <location>
        <begin position="32"/>
        <end position="182"/>
    </location>
</feature>
<evidence type="ECO:0000256" key="3">
    <source>
        <dbReference type="SAM" id="SignalP"/>
    </source>
</evidence>
<feature type="chain" id="PRO_5046466403" evidence="3">
    <location>
        <begin position="20"/>
        <end position="459"/>
    </location>
</feature>
<dbReference type="Pfam" id="PF02275">
    <property type="entry name" value="CBAH"/>
    <property type="match status" value="1"/>
</dbReference>
<organism evidence="5 6">
    <name type="scientific">Mariniradius sediminis</name>
    <dbReference type="NCBI Taxonomy" id="2909237"/>
    <lineage>
        <taxon>Bacteria</taxon>
        <taxon>Pseudomonadati</taxon>
        <taxon>Bacteroidota</taxon>
        <taxon>Cytophagia</taxon>
        <taxon>Cytophagales</taxon>
        <taxon>Cyclobacteriaceae</taxon>
        <taxon>Mariniradius</taxon>
    </lineage>
</organism>
<evidence type="ECO:0000256" key="1">
    <source>
        <dbReference type="ARBA" id="ARBA00006625"/>
    </source>
</evidence>
<dbReference type="Gene3D" id="3.60.60.10">
    <property type="entry name" value="Penicillin V Acylase, Chain A"/>
    <property type="match status" value="1"/>
</dbReference>
<keyword evidence="6" id="KW-1185">Reference proteome</keyword>
<comment type="similarity">
    <text evidence="1">Belongs to the peptidase C59 family.</text>
</comment>
<dbReference type="SUPFAM" id="SSF56235">
    <property type="entry name" value="N-terminal nucleophile aminohydrolases (Ntn hydrolases)"/>
    <property type="match status" value="1"/>
</dbReference>
<accession>A0ABS9BWV3</accession>
<sequence>MKAYIVTLLLSLAFIECFANTAFFVHGTKGILAKNHDSKSGHGMLIQNLPGQAKIAYGFHPDDKAKWTSIYGSITLNQFGKEFPIGGINEAGLVVEHLFLGTSEYPETNAPSISELEWIQYQLDNFGSVSEVIANIHRLRIRPLETVHYLIADPCGFSAIIDFVDGEVRFSEKQGEFQVMTQVSSEVAQKFFSQSEDKSAKSENSSFNKYMLLMGHLGAIPQMDVNLSFDLLDISANKAGQQKTQWGVVYDLEERCIYIKTNSYPQTRQVCLADFDFKSNSMSLASPIQTKSINWNPMNQGTHANLLALGLKYDRLRLDEASLVQHMIDPSISILDTVYTQYQVDLVVKFVTNKPSGLVSYIFKPDQQPNQAGLGVKSGQFIVEKKETIRVIYNMPKAQLAMACFQDTEFKGNLEAKIDANSNGFSFLRTQSLHSGNIPRYVDAKIDLRTAADITVRIK</sequence>
<keyword evidence="2 5" id="KW-0378">Hydrolase</keyword>
<protein>
    <submittedName>
        <fullName evidence="5">Linear amide C-N hydrolase</fullName>
    </submittedName>
</protein>
<dbReference type="InterPro" id="IPR052193">
    <property type="entry name" value="Peptidase_C59"/>
</dbReference>
<dbReference type="GO" id="GO:0016787">
    <property type="term" value="F:hydrolase activity"/>
    <property type="evidence" value="ECO:0007669"/>
    <property type="project" value="UniProtKB-KW"/>
</dbReference>
<dbReference type="InterPro" id="IPR029132">
    <property type="entry name" value="CBAH/NAAA_C"/>
</dbReference>
<dbReference type="PANTHER" id="PTHR35527">
    <property type="entry name" value="CHOLOYLGLYCINE HYDROLASE"/>
    <property type="match status" value="1"/>
</dbReference>
<feature type="signal peptide" evidence="3">
    <location>
        <begin position="1"/>
        <end position="19"/>
    </location>
</feature>
<dbReference type="PANTHER" id="PTHR35527:SF2">
    <property type="entry name" value="HYDROLASE"/>
    <property type="match status" value="1"/>
</dbReference>
<evidence type="ECO:0000313" key="5">
    <source>
        <dbReference type="EMBL" id="MCF1752115.1"/>
    </source>
</evidence>
<dbReference type="InterPro" id="IPR029055">
    <property type="entry name" value="Ntn_hydrolases_N"/>
</dbReference>
<keyword evidence="3" id="KW-0732">Signal</keyword>
<proteinExistence type="inferred from homology"/>
<reference evidence="5 6" key="1">
    <citation type="submission" date="2022-01" db="EMBL/GenBank/DDBJ databases">
        <title>Mariniradius saccharolyticus sp. nov., isolated from sediment of a river.</title>
        <authorList>
            <person name="Liu H."/>
        </authorList>
    </citation>
    <scope>NUCLEOTIDE SEQUENCE [LARGE SCALE GENOMIC DNA]</scope>
    <source>
        <strain evidence="5 6">RY-2</strain>
    </source>
</reference>